<gene>
    <name evidence="1" type="ORF">K1T71_012017</name>
</gene>
<accession>A0ACC1CKU7</accession>
<dbReference type="Proteomes" id="UP000824533">
    <property type="component" value="Linkage Group LG22"/>
</dbReference>
<evidence type="ECO:0000313" key="2">
    <source>
        <dbReference type="Proteomes" id="UP000824533"/>
    </source>
</evidence>
<dbReference type="EMBL" id="CM034408">
    <property type="protein sequence ID" value="KAJ0172044.1"/>
    <property type="molecule type" value="Genomic_DNA"/>
</dbReference>
<keyword evidence="2" id="KW-1185">Reference proteome</keyword>
<reference evidence="1 2" key="1">
    <citation type="journal article" date="2021" name="Front. Genet.">
        <title>Chromosome-Level Genome Assembly Reveals Significant Gene Expansion in the Toll and IMD Signaling Pathways of Dendrolimus kikuchii.</title>
        <authorList>
            <person name="Zhou J."/>
            <person name="Wu P."/>
            <person name="Xiong Z."/>
            <person name="Liu N."/>
            <person name="Zhao N."/>
            <person name="Ji M."/>
            <person name="Qiu Y."/>
            <person name="Yang B."/>
        </authorList>
    </citation>
    <scope>NUCLEOTIDE SEQUENCE [LARGE SCALE GENOMIC DNA]</scope>
    <source>
        <strain evidence="1">Ann1</strain>
    </source>
</reference>
<protein>
    <submittedName>
        <fullName evidence="1">Uncharacterized protein</fullName>
    </submittedName>
</protein>
<evidence type="ECO:0000313" key="1">
    <source>
        <dbReference type="EMBL" id="KAJ0172044.1"/>
    </source>
</evidence>
<sequence>MLSRIALRSAISKQSASTALVARTSSTDIAGVRDEKNFPRPVRALEPGKVRLGFLPEEWFQFFHSKTGVTGPYTFGVGLATYLCSKEIYVMEHEYYTGLSLLIMVYIAAKKFGPSLAAWLDKEVDAVENSWNEGRNQTIKDLEEAIEDEKTAQWRAQGQELLVEAKKENVLLQLEAAYRERLMNAYNEVKRRLDYQLEKTNLERRMAQKHMVEWIVLNVTKAITPDQEKQNLDRCISDLAALAVRK</sequence>
<proteinExistence type="predicted"/>
<comment type="caution">
    <text evidence="1">The sequence shown here is derived from an EMBL/GenBank/DDBJ whole genome shotgun (WGS) entry which is preliminary data.</text>
</comment>
<name>A0ACC1CKU7_9NEOP</name>
<organism evidence="1 2">
    <name type="scientific">Dendrolimus kikuchii</name>
    <dbReference type="NCBI Taxonomy" id="765133"/>
    <lineage>
        <taxon>Eukaryota</taxon>
        <taxon>Metazoa</taxon>
        <taxon>Ecdysozoa</taxon>
        <taxon>Arthropoda</taxon>
        <taxon>Hexapoda</taxon>
        <taxon>Insecta</taxon>
        <taxon>Pterygota</taxon>
        <taxon>Neoptera</taxon>
        <taxon>Endopterygota</taxon>
        <taxon>Lepidoptera</taxon>
        <taxon>Glossata</taxon>
        <taxon>Ditrysia</taxon>
        <taxon>Bombycoidea</taxon>
        <taxon>Lasiocampidae</taxon>
        <taxon>Dendrolimus</taxon>
    </lineage>
</organism>